<dbReference type="GO" id="GO:0005524">
    <property type="term" value="F:ATP binding"/>
    <property type="evidence" value="ECO:0007669"/>
    <property type="project" value="UniProtKB-KW"/>
</dbReference>
<reference evidence="11" key="1">
    <citation type="submission" date="2023-02" db="EMBL/GenBank/DDBJ databases">
        <title>Genome of toxic invasive species Heracleum sosnowskyi carries increased number of genes despite the absence of recent whole-genome duplications.</title>
        <authorList>
            <person name="Schelkunov M."/>
            <person name="Shtratnikova V."/>
            <person name="Makarenko M."/>
            <person name="Klepikova A."/>
            <person name="Omelchenko D."/>
            <person name="Novikova G."/>
            <person name="Obukhova E."/>
            <person name="Bogdanov V."/>
            <person name="Penin A."/>
            <person name="Logacheva M."/>
        </authorList>
    </citation>
    <scope>NUCLEOTIDE SEQUENCE</scope>
    <source>
        <strain evidence="11">Hsosn_3</strain>
        <tissue evidence="11">Leaf</tissue>
    </source>
</reference>
<reference evidence="11" key="2">
    <citation type="submission" date="2023-05" db="EMBL/GenBank/DDBJ databases">
        <authorList>
            <person name="Schelkunov M.I."/>
        </authorList>
    </citation>
    <scope>NUCLEOTIDE SEQUENCE</scope>
    <source>
        <strain evidence="11">Hsosn_3</strain>
        <tissue evidence="11">Leaf</tissue>
    </source>
</reference>
<evidence type="ECO:0000256" key="8">
    <source>
        <dbReference type="ARBA" id="ARBA00048679"/>
    </source>
</evidence>
<keyword evidence="12" id="KW-1185">Reference proteome</keyword>
<comment type="caution">
    <text evidence="11">The sequence shown here is derived from an EMBL/GenBank/DDBJ whole genome shotgun (WGS) entry which is preliminary data.</text>
</comment>
<keyword evidence="6" id="KW-0067">ATP-binding</keyword>
<dbReference type="FunFam" id="1.10.510.10:FF:001023">
    <property type="entry name" value="Os07g0541700 protein"/>
    <property type="match status" value="1"/>
</dbReference>
<sequence length="205" mass="23499">MKEVSVVGGQDLFIRVASSDSDRAKAGAILIISLSVSTGVFFTRFNFGILYMENKEECDSEEIRSLKRNTNEHNDMSQKEDLDLPYFSFSTLVQATNNLANSNKIGQGGFRRVFKVIIVVFWKVGRRTRSGCQMALIWVTVILYSITLWTDEFRNKLLDWPKRFHIIDGIARGLLYLHQDSQLRIIHRDLKASNILLGCQIALFF</sequence>
<comment type="catalytic activity">
    <reaction evidence="8">
        <text>L-seryl-[protein] + ATP = O-phospho-L-seryl-[protein] + ADP + H(+)</text>
        <dbReference type="Rhea" id="RHEA:17989"/>
        <dbReference type="Rhea" id="RHEA-COMP:9863"/>
        <dbReference type="Rhea" id="RHEA-COMP:11604"/>
        <dbReference type="ChEBI" id="CHEBI:15378"/>
        <dbReference type="ChEBI" id="CHEBI:29999"/>
        <dbReference type="ChEBI" id="CHEBI:30616"/>
        <dbReference type="ChEBI" id="CHEBI:83421"/>
        <dbReference type="ChEBI" id="CHEBI:456216"/>
        <dbReference type="EC" id="2.7.11.1"/>
    </reaction>
</comment>
<comment type="catalytic activity">
    <reaction evidence="7">
        <text>L-threonyl-[protein] + ATP = O-phospho-L-threonyl-[protein] + ADP + H(+)</text>
        <dbReference type="Rhea" id="RHEA:46608"/>
        <dbReference type="Rhea" id="RHEA-COMP:11060"/>
        <dbReference type="Rhea" id="RHEA-COMP:11605"/>
        <dbReference type="ChEBI" id="CHEBI:15378"/>
        <dbReference type="ChEBI" id="CHEBI:30013"/>
        <dbReference type="ChEBI" id="CHEBI:30616"/>
        <dbReference type="ChEBI" id="CHEBI:61977"/>
        <dbReference type="ChEBI" id="CHEBI:456216"/>
        <dbReference type="EC" id="2.7.11.1"/>
    </reaction>
</comment>
<evidence type="ECO:0000256" key="4">
    <source>
        <dbReference type="ARBA" id="ARBA00022741"/>
    </source>
</evidence>
<evidence type="ECO:0000256" key="3">
    <source>
        <dbReference type="ARBA" id="ARBA00022679"/>
    </source>
</evidence>
<dbReference type="InterPro" id="IPR000719">
    <property type="entry name" value="Prot_kinase_dom"/>
</dbReference>
<dbReference type="PANTHER" id="PTHR27002">
    <property type="entry name" value="RECEPTOR-LIKE SERINE/THREONINE-PROTEIN KINASE SD1-8"/>
    <property type="match status" value="1"/>
</dbReference>
<keyword evidence="9" id="KW-1133">Transmembrane helix</keyword>
<keyword evidence="9" id="KW-0812">Transmembrane</keyword>
<name>A0AAD8N635_9APIA</name>
<evidence type="ECO:0000259" key="10">
    <source>
        <dbReference type="PROSITE" id="PS50011"/>
    </source>
</evidence>
<keyword evidence="4" id="KW-0547">Nucleotide-binding</keyword>
<dbReference type="InterPro" id="IPR008271">
    <property type="entry name" value="Ser/Thr_kinase_AS"/>
</dbReference>
<keyword evidence="2" id="KW-0723">Serine/threonine-protein kinase</keyword>
<dbReference type="InterPro" id="IPR011009">
    <property type="entry name" value="Kinase-like_dom_sf"/>
</dbReference>
<evidence type="ECO:0000313" key="12">
    <source>
        <dbReference type="Proteomes" id="UP001237642"/>
    </source>
</evidence>
<proteinExistence type="predicted"/>
<evidence type="ECO:0000256" key="5">
    <source>
        <dbReference type="ARBA" id="ARBA00022777"/>
    </source>
</evidence>
<feature type="transmembrane region" description="Helical" evidence="9">
    <location>
        <begin position="131"/>
        <end position="150"/>
    </location>
</feature>
<dbReference type="Gene3D" id="3.30.200.20">
    <property type="entry name" value="Phosphorylase Kinase, domain 1"/>
    <property type="match status" value="1"/>
</dbReference>
<dbReference type="PANTHER" id="PTHR27002:SF851">
    <property type="entry name" value="G-TYPE LECTIN S-RECEPTOR-LIKE SERINE_THREONINE-PROTEIN KINASE SD1-1"/>
    <property type="match status" value="1"/>
</dbReference>
<evidence type="ECO:0000256" key="9">
    <source>
        <dbReference type="SAM" id="Phobius"/>
    </source>
</evidence>
<keyword evidence="3" id="KW-0808">Transferase</keyword>
<dbReference type="Gene3D" id="1.10.510.10">
    <property type="entry name" value="Transferase(Phosphotransferase) domain 1"/>
    <property type="match status" value="1"/>
</dbReference>
<protein>
    <recommendedName>
        <fullName evidence="1">non-specific serine/threonine protein kinase</fullName>
        <ecNumber evidence="1">2.7.11.1</ecNumber>
    </recommendedName>
</protein>
<keyword evidence="5" id="KW-0418">Kinase</keyword>
<dbReference type="PROSITE" id="PS00108">
    <property type="entry name" value="PROTEIN_KINASE_ST"/>
    <property type="match status" value="1"/>
</dbReference>
<evidence type="ECO:0000256" key="7">
    <source>
        <dbReference type="ARBA" id="ARBA00047899"/>
    </source>
</evidence>
<dbReference type="Proteomes" id="UP001237642">
    <property type="component" value="Unassembled WGS sequence"/>
</dbReference>
<feature type="domain" description="Protein kinase" evidence="10">
    <location>
        <begin position="1"/>
        <end position="205"/>
    </location>
</feature>
<dbReference type="GO" id="GO:0004674">
    <property type="term" value="F:protein serine/threonine kinase activity"/>
    <property type="evidence" value="ECO:0007669"/>
    <property type="project" value="UniProtKB-KW"/>
</dbReference>
<organism evidence="11 12">
    <name type="scientific">Heracleum sosnowskyi</name>
    <dbReference type="NCBI Taxonomy" id="360622"/>
    <lineage>
        <taxon>Eukaryota</taxon>
        <taxon>Viridiplantae</taxon>
        <taxon>Streptophyta</taxon>
        <taxon>Embryophyta</taxon>
        <taxon>Tracheophyta</taxon>
        <taxon>Spermatophyta</taxon>
        <taxon>Magnoliopsida</taxon>
        <taxon>eudicotyledons</taxon>
        <taxon>Gunneridae</taxon>
        <taxon>Pentapetalae</taxon>
        <taxon>asterids</taxon>
        <taxon>campanulids</taxon>
        <taxon>Apiales</taxon>
        <taxon>Apiaceae</taxon>
        <taxon>Apioideae</taxon>
        <taxon>apioid superclade</taxon>
        <taxon>Tordylieae</taxon>
        <taxon>Tordyliinae</taxon>
        <taxon>Heracleum</taxon>
    </lineage>
</organism>
<dbReference type="PROSITE" id="PS50011">
    <property type="entry name" value="PROTEIN_KINASE_DOM"/>
    <property type="match status" value="1"/>
</dbReference>
<dbReference type="GO" id="GO:0005886">
    <property type="term" value="C:plasma membrane"/>
    <property type="evidence" value="ECO:0007669"/>
    <property type="project" value="TreeGrafter"/>
</dbReference>
<evidence type="ECO:0000256" key="2">
    <source>
        <dbReference type="ARBA" id="ARBA00022527"/>
    </source>
</evidence>
<feature type="transmembrane region" description="Helical" evidence="9">
    <location>
        <begin position="26"/>
        <end position="47"/>
    </location>
</feature>
<evidence type="ECO:0000256" key="6">
    <source>
        <dbReference type="ARBA" id="ARBA00022840"/>
    </source>
</evidence>
<evidence type="ECO:0000313" key="11">
    <source>
        <dbReference type="EMBL" id="KAK1398134.1"/>
    </source>
</evidence>
<evidence type="ECO:0000256" key="1">
    <source>
        <dbReference type="ARBA" id="ARBA00012513"/>
    </source>
</evidence>
<accession>A0AAD8N635</accession>
<gene>
    <name evidence="11" type="ORF">POM88_007997</name>
</gene>
<keyword evidence="9" id="KW-0472">Membrane</keyword>
<dbReference type="EMBL" id="JAUIZM010000002">
    <property type="protein sequence ID" value="KAK1398134.1"/>
    <property type="molecule type" value="Genomic_DNA"/>
</dbReference>
<dbReference type="SUPFAM" id="SSF56112">
    <property type="entry name" value="Protein kinase-like (PK-like)"/>
    <property type="match status" value="1"/>
</dbReference>
<dbReference type="EC" id="2.7.11.1" evidence="1"/>
<dbReference type="AlphaFoldDB" id="A0AAD8N635"/>